<feature type="transmembrane region" description="Helical" evidence="1">
    <location>
        <begin position="30"/>
        <end position="50"/>
    </location>
</feature>
<dbReference type="Proteomes" id="UP001629156">
    <property type="component" value="Unassembled WGS sequence"/>
</dbReference>
<reference evidence="2 3" key="1">
    <citation type="submission" date="2024-06" db="EMBL/GenBank/DDBJ databases">
        <authorList>
            <person name="Kaempfer P."/>
            <person name="Viver T."/>
        </authorList>
    </citation>
    <scope>NUCLEOTIDE SEQUENCE [LARGE SCALE GENOMIC DNA]</scope>
    <source>
        <strain evidence="2 3">ST-119</strain>
    </source>
</reference>
<evidence type="ECO:0000313" key="2">
    <source>
        <dbReference type="EMBL" id="MFL9846014.1"/>
    </source>
</evidence>
<evidence type="ECO:0000313" key="3">
    <source>
        <dbReference type="Proteomes" id="UP001629156"/>
    </source>
</evidence>
<dbReference type="RefSeq" id="WP_408086290.1">
    <property type="nucleotide sequence ID" value="NZ_JBELPZ010000029.1"/>
</dbReference>
<keyword evidence="1" id="KW-0472">Membrane</keyword>
<dbReference type="EMBL" id="JBELPZ010000029">
    <property type="protein sequence ID" value="MFL9846014.1"/>
    <property type="molecule type" value="Genomic_DNA"/>
</dbReference>
<name>A0ABW8Z0C7_9FLAO</name>
<keyword evidence="1" id="KW-0812">Transmembrane</keyword>
<proteinExistence type="predicted"/>
<evidence type="ECO:0008006" key="4">
    <source>
        <dbReference type="Google" id="ProtNLM"/>
    </source>
</evidence>
<accession>A0ABW8Z0C7</accession>
<evidence type="ECO:0000256" key="1">
    <source>
        <dbReference type="SAM" id="Phobius"/>
    </source>
</evidence>
<keyword evidence="1" id="KW-1133">Transmembrane helix</keyword>
<gene>
    <name evidence="2" type="ORF">ABS766_16445</name>
</gene>
<organism evidence="2 3">
    <name type="scientific">Flavobacterium rhizosphaerae</name>
    <dbReference type="NCBI Taxonomy" id="3163298"/>
    <lineage>
        <taxon>Bacteria</taxon>
        <taxon>Pseudomonadati</taxon>
        <taxon>Bacteroidota</taxon>
        <taxon>Flavobacteriia</taxon>
        <taxon>Flavobacteriales</taxon>
        <taxon>Flavobacteriaceae</taxon>
        <taxon>Flavobacterium</taxon>
    </lineage>
</organism>
<sequence length="77" mass="8958">MDKLIKAVQSQRENLDDYWKQLPAARKRKLVGYAFMLYCIRTLIVILQVIGQFGNTAQTVAIEHIEKPVVKLQQEKK</sequence>
<comment type="caution">
    <text evidence="2">The sequence shown here is derived from an EMBL/GenBank/DDBJ whole genome shotgun (WGS) entry which is preliminary data.</text>
</comment>
<protein>
    <recommendedName>
        <fullName evidence="4">Nitrogen regulatory IIA protein</fullName>
    </recommendedName>
</protein>
<keyword evidence="3" id="KW-1185">Reference proteome</keyword>